<dbReference type="SUPFAM" id="SSF56349">
    <property type="entry name" value="DNA breaking-rejoining enzymes"/>
    <property type="match status" value="1"/>
</dbReference>
<comment type="similarity">
    <text evidence="9">Belongs to the 'phage' integrase family. XerC subfamily.</text>
</comment>
<dbReference type="InterPro" id="IPR004107">
    <property type="entry name" value="Integrase_SAM-like_N"/>
</dbReference>
<keyword evidence="6 9" id="KW-0238">DNA-binding</keyword>
<dbReference type="PANTHER" id="PTHR30349">
    <property type="entry name" value="PHAGE INTEGRASE-RELATED"/>
    <property type="match status" value="1"/>
</dbReference>
<accession>A0ABX8AZP4</accession>
<evidence type="ECO:0000313" key="13">
    <source>
        <dbReference type="Proteomes" id="UP000677668"/>
    </source>
</evidence>
<sequence length="311" mass="35970">MTEAPTLADYIEDFKKFLMYERNASAHTLRCYMGDLEQFYDFLCPPNAQGVRRQVSIHDIDNITIREYLATLYEKKKKKTSIARKLATLRAFFRHLCREGVLELNPAQLVASPRLERKLPNHLTVEEAMRFVEMPDLETVLGKRDRAILEMLYATGVRVSELVGMNLEDIDFRNQCVRVRGKGRKERIVPFGEHARKALELYLGVRGQLLAHAPEDKREPNGVFFNYQGTRLTTRSVGRLIDKYIRQCSDLHHISPHSLRHSFATHLLDAGADLRAIQELLGHARLTTTQQYLHVSTDRLMEVYDRTHPKA</sequence>
<dbReference type="InterPro" id="IPR044068">
    <property type="entry name" value="CB"/>
</dbReference>
<feature type="active site" evidence="9">
    <location>
        <position position="283"/>
    </location>
</feature>
<organism evidence="12 13">
    <name type="scientific">Chloracidobacterium sp. N</name>
    <dbReference type="NCBI Taxonomy" id="2821540"/>
    <lineage>
        <taxon>Bacteria</taxon>
        <taxon>Pseudomonadati</taxon>
        <taxon>Acidobacteriota</taxon>
        <taxon>Terriglobia</taxon>
        <taxon>Terriglobales</taxon>
        <taxon>Acidobacteriaceae</taxon>
        <taxon>Chloracidobacterium</taxon>
        <taxon>Chloracidobacterium aggregatum</taxon>
    </lineage>
</organism>
<evidence type="ECO:0000256" key="8">
    <source>
        <dbReference type="ARBA" id="ARBA00023306"/>
    </source>
</evidence>
<evidence type="ECO:0000256" key="7">
    <source>
        <dbReference type="ARBA" id="ARBA00023172"/>
    </source>
</evidence>
<dbReference type="InterPro" id="IPR023009">
    <property type="entry name" value="Tyrosine_recombinase_XerC/XerD"/>
</dbReference>
<dbReference type="Gene3D" id="1.10.150.130">
    <property type="match status" value="1"/>
</dbReference>
<feature type="active site" evidence="9">
    <location>
        <position position="158"/>
    </location>
</feature>
<feature type="active site" evidence="9">
    <location>
        <position position="182"/>
    </location>
</feature>
<dbReference type="Pfam" id="PF02899">
    <property type="entry name" value="Phage_int_SAM_1"/>
    <property type="match status" value="1"/>
</dbReference>
<evidence type="ECO:0000256" key="4">
    <source>
        <dbReference type="ARBA" id="ARBA00022829"/>
    </source>
</evidence>
<dbReference type="InterPro" id="IPR010998">
    <property type="entry name" value="Integrase_recombinase_N"/>
</dbReference>
<dbReference type="InterPro" id="IPR013762">
    <property type="entry name" value="Integrase-like_cat_sf"/>
</dbReference>
<evidence type="ECO:0000256" key="6">
    <source>
        <dbReference type="ARBA" id="ARBA00023125"/>
    </source>
</evidence>
<feature type="domain" description="Tyr recombinase" evidence="10">
    <location>
        <begin position="118"/>
        <end position="305"/>
    </location>
</feature>
<feature type="active site" description="O-(3'-phospho-DNA)-tyrosine intermediate" evidence="9">
    <location>
        <position position="292"/>
    </location>
</feature>
<keyword evidence="13" id="KW-1185">Reference proteome</keyword>
<dbReference type="Pfam" id="PF00589">
    <property type="entry name" value="Phage_integrase"/>
    <property type="match status" value="1"/>
</dbReference>
<evidence type="ECO:0000313" key="12">
    <source>
        <dbReference type="EMBL" id="QUV94174.1"/>
    </source>
</evidence>
<dbReference type="InterPro" id="IPR011010">
    <property type="entry name" value="DNA_brk_join_enz"/>
</dbReference>
<dbReference type="PROSITE" id="PS51900">
    <property type="entry name" value="CB"/>
    <property type="match status" value="1"/>
</dbReference>
<evidence type="ECO:0000256" key="5">
    <source>
        <dbReference type="ARBA" id="ARBA00022908"/>
    </source>
</evidence>
<evidence type="ECO:0000256" key="1">
    <source>
        <dbReference type="ARBA" id="ARBA00004496"/>
    </source>
</evidence>
<dbReference type="EMBL" id="CP072642">
    <property type="protein sequence ID" value="QUV94174.1"/>
    <property type="molecule type" value="Genomic_DNA"/>
</dbReference>
<feature type="domain" description="Core-binding (CB)" evidence="11">
    <location>
        <begin position="5"/>
        <end position="97"/>
    </location>
</feature>
<dbReference type="InterPro" id="IPR002104">
    <property type="entry name" value="Integrase_catalytic"/>
</dbReference>
<keyword evidence="2 9" id="KW-0963">Cytoplasm</keyword>
<keyword evidence="3 9" id="KW-0132">Cell division</keyword>
<reference evidence="12 13" key="1">
    <citation type="submission" date="2021-03" db="EMBL/GenBank/DDBJ databases">
        <title>Genomic and phenotypic characterization of Chloracidobacterium isolates provides evidence for multiple species.</title>
        <authorList>
            <person name="Saini M.K."/>
            <person name="Costas A.M.G."/>
            <person name="Tank M."/>
            <person name="Bryant D.A."/>
        </authorList>
    </citation>
    <scope>NUCLEOTIDE SEQUENCE [LARGE SCALE GENOMIC DNA]</scope>
    <source>
        <strain evidence="12 13">N</strain>
    </source>
</reference>
<protein>
    <recommendedName>
        <fullName evidence="9">Tyrosine recombinase XerC</fullName>
    </recommendedName>
</protein>
<dbReference type="CDD" id="cd00798">
    <property type="entry name" value="INT_XerDC_C"/>
    <property type="match status" value="1"/>
</dbReference>
<name>A0ABX8AZP4_9BACT</name>
<dbReference type="RefSeq" id="WP_211422485.1">
    <property type="nucleotide sequence ID" value="NZ_CP072642.1"/>
</dbReference>
<feature type="active site" evidence="9">
    <location>
        <position position="257"/>
    </location>
</feature>
<evidence type="ECO:0000259" key="10">
    <source>
        <dbReference type="PROSITE" id="PS51898"/>
    </source>
</evidence>
<proteinExistence type="inferred from homology"/>
<keyword evidence="5 9" id="KW-0229">DNA integration</keyword>
<comment type="function">
    <text evidence="9">Site-specific tyrosine recombinase, which acts by catalyzing the cutting and rejoining of the recombining DNA molecules. The XerC-XerD complex is essential to convert dimers of the bacterial chromosome into monomers to permit their segregation at cell division. It also contributes to the segregational stability of plasmids.</text>
</comment>
<dbReference type="Gene3D" id="1.10.443.10">
    <property type="entry name" value="Intergrase catalytic core"/>
    <property type="match status" value="1"/>
</dbReference>
<dbReference type="Proteomes" id="UP000677668">
    <property type="component" value="Chromosome 1"/>
</dbReference>
<dbReference type="PANTHER" id="PTHR30349:SF77">
    <property type="entry name" value="TYROSINE RECOMBINASE XERC"/>
    <property type="match status" value="1"/>
</dbReference>
<gene>
    <name evidence="9" type="primary">xerC</name>
    <name evidence="12" type="ORF">J8C05_01575</name>
</gene>
<feature type="active site" evidence="9">
    <location>
        <position position="260"/>
    </location>
</feature>
<dbReference type="PROSITE" id="PS51898">
    <property type="entry name" value="TYR_RECOMBINASE"/>
    <property type="match status" value="1"/>
</dbReference>
<comment type="subunit">
    <text evidence="9">Forms a cyclic heterotetrameric complex composed of two molecules of XerC and two molecules of XerD.</text>
</comment>
<evidence type="ECO:0000256" key="3">
    <source>
        <dbReference type="ARBA" id="ARBA00022618"/>
    </source>
</evidence>
<keyword evidence="8 9" id="KW-0131">Cell cycle</keyword>
<keyword evidence="4 9" id="KW-0159">Chromosome partition</keyword>
<evidence type="ECO:0000256" key="9">
    <source>
        <dbReference type="HAMAP-Rule" id="MF_01808"/>
    </source>
</evidence>
<evidence type="ECO:0000256" key="2">
    <source>
        <dbReference type="ARBA" id="ARBA00022490"/>
    </source>
</evidence>
<dbReference type="InterPro" id="IPR050090">
    <property type="entry name" value="Tyrosine_recombinase_XerCD"/>
</dbReference>
<evidence type="ECO:0000259" key="11">
    <source>
        <dbReference type="PROSITE" id="PS51900"/>
    </source>
</evidence>
<dbReference type="NCBIfam" id="NF001399">
    <property type="entry name" value="PRK00283.1"/>
    <property type="match status" value="1"/>
</dbReference>
<keyword evidence="7 9" id="KW-0233">DNA recombination</keyword>
<dbReference type="HAMAP" id="MF_01808">
    <property type="entry name" value="Recomb_XerC_XerD"/>
    <property type="match status" value="1"/>
</dbReference>
<comment type="subcellular location">
    <subcellularLocation>
        <location evidence="1 9">Cytoplasm</location>
    </subcellularLocation>
</comment>